<evidence type="ECO:0000313" key="2">
    <source>
        <dbReference type="Proteomes" id="UP001283361"/>
    </source>
</evidence>
<protein>
    <submittedName>
        <fullName evidence="1">Uncharacterized protein</fullName>
    </submittedName>
</protein>
<comment type="caution">
    <text evidence="1">The sequence shown here is derived from an EMBL/GenBank/DDBJ whole genome shotgun (WGS) entry which is preliminary data.</text>
</comment>
<dbReference type="Proteomes" id="UP001283361">
    <property type="component" value="Unassembled WGS sequence"/>
</dbReference>
<dbReference type="EMBL" id="JAWDGP010002624">
    <property type="protein sequence ID" value="KAK3781463.1"/>
    <property type="molecule type" value="Genomic_DNA"/>
</dbReference>
<reference evidence="1" key="1">
    <citation type="journal article" date="2023" name="G3 (Bethesda)">
        <title>A reference genome for the long-term kleptoplast-retaining sea slug Elysia crispata morphotype clarki.</title>
        <authorList>
            <person name="Eastman K.E."/>
            <person name="Pendleton A.L."/>
            <person name="Shaikh M.A."/>
            <person name="Suttiyut T."/>
            <person name="Ogas R."/>
            <person name="Tomko P."/>
            <person name="Gavelis G."/>
            <person name="Widhalm J.R."/>
            <person name="Wisecaver J.H."/>
        </authorList>
    </citation>
    <scope>NUCLEOTIDE SEQUENCE</scope>
    <source>
        <strain evidence="1">ECLA1</strain>
    </source>
</reference>
<keyword evidence="2" id="KW-1185">Reference proteome</keyword>
<dbReference type="AlphaFoldDB" id="A0AAE1A538"/>
<evidence type="ECO:0000313" key="1">
    <source>
        <dbReference type="EMBL" id="KAK3781463.1"/>
    </source>
</evidence>
<name>A0AAE1A538_9GAST</name>
<sequence>MKINAVLGLIERFKSTSPGHKMFTETAVRATRLADHSRSLEQRFSPDSPMSYLDGFDLRGHLSCAVRCENLAGLYISSHVSSHTA</sequence>
<organism evidence="1 2">
    <name type="scientific">Elysia crispata</name>
    <name type="common">lettuce slug</name>
    <dbReference type="NCBI Taxonomy" id="231223"/>
    <lineage>
        <taxon>Eukaryota</taxon>
        <taxon>Metazoa</taxon>
        <taxon>Spiralia</taxon>
        <taxon>Lophotrochozoa</taxon>
        <taxon>Mollusca</taxon>
        <taxon>Gastropoda</taxon>
        <taxon>Heterobranchia</taxon>
        <taxon>Euthyneura</taxon>
        <taxon>Panpulmonata</taxon>
        <taxon>Sacoglossa</taxon>
        <taxon>Placobranchoidea</taxon>
        <taxon>Plakobranchidae</taxon>
        <taxon>Elysia</taxon>
    </lineage>
</organism>
<gene>
    <name evidence="1" type="ORF">RRG08_019088</name>
</gene>
<proteinExistence type="predicted"/>
<accession>A0AAE1A538</accession>